<protein>
    <submittedName>
        <fullName evidence="1">Leucine-rich PPR motif-containing protein, mitochondrial</fullName>
    </submittedName>
</protein>
<dbReference type="GO" id="GO:0005739">
    <property type="term" value="C:mitochondrion"/>
    <property type="evidence" value="ECO:0007669"/>
    <property type="project" value="TreeGrafter"/>
</dbReference>
<reference evidence="1 2" key="1">
    <citation type="submission" date="2019-05" db="EMBL/GenBank/DDBJ databases">
        <title>Another draft genome of Portunus trituberculatus and its Hox gene families provides insights of decapod evolution.</title>
        <authorList>
            <person name="Jeong J.-H."/>
            <person name="Song I."/>
            <person name="Kim S."/>
            <person name="Choi T."/>
            <person name="Kim D."/>
            <person name="Ryu S."/>
            <person name="Kim W."/>
        </authorList>
    </citation>
    <scope>NUCLEOTIDE SEQUENCE [LARGE SCALE GENOMIC DNA]</scope>
    <source>
        <tissue evidence="1">Muscle</tissue>
    </source>
</reference>
<comment type="caution">
    <text evidence="1">The sequence shown here is derived from an EMBL/GenBank/DDBJ whole genome shotgun (WGS) entry which is preliminary data.</text>
</comment>
<evidence type="ECO:0000313" key="2">
    <source>
        <dbReference type="Proteomes" id="UP000324222"/>
    </source>
</evidence>
<sequence length="227" mass="25691">MYVPSSCSDWESVEGVLDTMRSVQMSQSEVTFGALAIVCSAQGQVLRVRQVVTQAWQRGVALSSTQLEAVLFALIRNGHAGDSYENIDFVLQLVEESGMKADISWLALHLIHCGRVKEAVHLVLSLPFLRTNNHLYSNAAIYLREIVHTRTAPSVVVDVCRRLQEEGINQFSLQVALEQALRERWEELAWVLLRAMKDVGLPLREHYFWPLLHLKAIAQEPVRMCLV</sequence>
<evidence type="ECO:0000313" key="1">
    <source>
        <dbReference type="EMBL" id="MPC14704.1"/>
    </source>
</evidence>
<dbReference type="Proteomes" id="UP000324222">
    <property type="component" value="Unassembled WGS sequence"/>
</dbReference>
<dbReference type="AlphaFoldDB" id="A0A5B7D194"/>
<dbReference type="EMBL" id="VSRR010000373">
    <property type="protein sequence ID" value="MPC14704.1"/>
    <property type="molecule type" value="Genomic_DNA"/>
</dbReference>
<dbReference type="InterPro" id="IPR033490">
    <property type="entry name" value="LRP130"/>
</dbReference>
<accession>A0A5B7D194</accession>
<dbReference type="InterPro" id="IPR011990">
    <property type="entry name" value="TPR-like_helical_dom_sf"/>
</dbReference>
<name>A0A5B7D194_PORTR</name>
<organism evidence="1 2">
    <name type="scientific">Portunus trituberculatus</name>
    <name type="common">Swimming crab</name>
    <name type="synonym">Neptunus trituberculatus</name>
    <dbReference type="NCBI Taxonomy" id="210409"/>
    <lineage>
        <taxon>Eukaryota</taxon>
        <taxon>Metazoa</taxon>
        <taxon>Ecdysozoa</taxon>
        <taxon>Arthropoda</taxon>
        <taxon>Crustacea</taxon>
        <taxon>Multicrustacea</taxon>
        <taxon>Malacostraca</taxon>
        <taxon>Eumalacostraca</taxon>
        <taxon>Eucarida</taxon>
        <taxon>Decapoda</taxon>
        <taxon>Pleocyemata</taxon>
        <taxon>Brachyura</taxon>
        <taxon>Eubrachyura</taxon>
        <taxon>Portunoidea</taxon>
        <taxon>Portunidae</taxon>
        <taxon>Portuninae</taxon>
        <taxon>Portunus</taxon>
    </lineage>
</organism>
<dbReference type="GO" id="GO:0070129">
    <property type="term" value="P:regulation of mitochondrial translation"/>
    <property type="evidence" value="ECO:0007669"/>
    <property type="project" value="TreeGrafter"/>
</dbReference>
<gene>
    <name evidence="1" type="primary">Lrpprc_2</name>
    <name evidence="1" type="ORF">E2C01_007475</name>
</gene>
<dbReference type="GO" id="GO:0003730">
    <property type="term" value="F:mRNA 3'-UTR binding"/>
    <property type="evidence" value="ECO:0007669"/>
    <property type="project" value="TreeGrafter"/>
</dbReference>
<dbReference type="GO" id="GO:0005634">
    <property type="term" value="C:nucleus"/>
    <property type="evidence" value="ECO:0007669"/>
    <property type="project" value="TreeGrafter"/>
</dbReference>
<dbReference type="PANTHER" id="PTHR46669:SF1">
    <property type="entry name" value="LEUCINE-RICH PPR MOTIF-CONTAINING PROTEIN, MITOCHONDRIAL"/>
    <property type="match status" value="1"/>
</dbReference>
<dbReference type="Gene3D" id="1.25.40.10">
    <property type="entry name" value="Tetratricopeptide repeat domain"/>
    <property type="match status" value="1"/>
</dbReference>
<dbReference type="OrthoDB" id="767661at2759"/>
<proteinExistence type="predicted"/>
<keyword evidence="2" id="KW-1185">Reference proteome</keyword>
<dbReference type="PANTHER" id="PTHR46669">
    <property type="entry name" value="LEUCINE-RICH PPR MOTIF-CONTAINING PROTEIN, MITOCHONDRIAL"/>
    <property type="match status" value="1"/>
</dbReference>